<accession>A0AAU9LLJ2</accession>
<organism evidence="2 3">
    <name type="scientific">Lactuca virosa</name>
    <dbReference type="NCBI Taxonomy" id="75947"/>
    <lineage>
        <taxon>Eukaryota</taxon>
        <taxon>Viridiplantae</taxon>
        <taxon>Streptophyta</taxon>
        <taxon>Embryophyta</taxon>
        <taxon>Tracheophyta</taxon>
        <taxon>Spermatophyta</taxon>
        <taxon>Magnoliopsida</taxon>
        <taxon>eudicotyledons</taxon>
        <taxon>Gunneridae</taxon>
        <taxon>Pentapetalae</taxon>
        <taxon>asterids</taxon>
        <taxon>campanulids</taxon>
        <taxon>Asterales</taxon>
        <taxon>Asteraceae</taxon>
        <taxon>Cichorioideae</taxon>
        <taxon>Cichorieae</taxon>
        <taxon>Lactucinae</taxon>
        <taxon>Lactuca</taxon>
    </lineage>
</organism>
<keyword evidence="3" id="KW-1185">Reference proteome</keyword>
<keyword evidence="1" id="KW-0812">Transmembrane</keyword>
<dbReference type="EMBL" id="CAKMRJ010000001">
    <property type="protein sequence ID" value="CAH1415626.1"/>
    <property type="molecule type" value="Genomic_DNA"/>
</dbReference>
<dbReference type="PROSITE" id="PS00221">
    <property type="entry name" value="MIP"/>
    <property type="match status" value="1"/>
</dbReference>
<dbReference type="Proteomes" id="UP001157418">
    <property type="component" value="Unassembled WGS sequence"/>
</dbReference>
<feature type="transmembrane region" description="Helical" evidence="1">
    <location>
        <begin position="334"/>
        <end position="355"/>
    </location>
</feature>
<proteinExistence type="predicted"/>
<gene>
    <name evidence="2" type="ORF">LVIROSA_LOCUS3459</name>
</gene>
<sequence>MEETPRTGANSRYRVSFSKSTLTGTYNGVYKTEVIVSQSHEMGYTDGHLALLHVSNNSLIADDYYVGSLRKSEKICLHENVCLRIHFWAFYVIFYNVGVHVLFCISSPLTHPIRVGLVVRLLLPFLLIQKYPQRRLLLPGQQTTSSTHVLSGRGRSNNTRRLRRSRSLKIIAKRTYRLPPPLLPEIIYLRNYKAAVIIENLSRYDLCSTAMSSNHKNPVVAFVAIWFSLIPLSLPHYFYRSKIVSKLTKWSLALCVLNDSSSFQNRFTKHAHQTFDDMPQRKFDPNLESKIFLSPKVRYECSVVALYHLPPLGHQEEVEQIKNNAYWAKAMMRLTYTSVGSFVSISILFVATCFSDPVKFGFMYMVTAPTLFYPVYSTIPETHRLHLNPSLTLYVACLSPSTSTTTTTTTIAADIIASPLLKSRISINKSKEAGEKERHNYVLRCLSFPYKPYGYEVHKMVN</sequence>
<name>A0AAU9LLJ2_9ASTR</name>
<protein>
    <submittedName>
        <fullName evidence="2">Uncharacterized protein</fullName>
    </submittedName>
</protein>
<keyword evidence="1" id="KW-1133">Transmembrane helix</keyword>
<comment type="caution">
    <text evidence="2">The sequence shown here is derived from an EMBL/GenBank/DDBJ whole genome shotgun (WGS) entry which is preliminary data.</text>
</comment>
<evidence type="ECO:0000313" key="2">
    <source>
        <dbReference type="EMBL" id="CAH1415626.1"/>
    </source>
</evidence>
<dbReference type="InterPro" id="IPR022357">
    <property type="entry name" value="MIP_CS"/>
</dbReference>
<feature type="transmembrane region" description="Helical" evidence="1">
    <location>
        <begin position="219"/>
        <end position="239"/>
    </location>
</feature>
<keyword evidence="1" id="KW-0472">Membrane</keyword>
<feature type="transmembrane region" description="Helical" evidence="1">
    <location>
        <begin position="81"/>
        <end position="103"/>
    </location>
</feature>
<reference evidence="2 3" key="1">
    <citation type="submission" date="2022-01" db="EMBL/GenBank/DDBJ databases">
        <authorList>
            <person name="Xiong W."/>
            <person name="Schranz E."/>
        </authorList>
    </citation>
    <scope>NUCLEOTIDE SEQUENCE [LARGE SCALE GENOMIC DNA]</scope>
</reference>
<evidence type="ECO:0000313" key="3">
    <source>
        <dbReference type="Proteomes" id="UP001157418"/>
    </source>
</evidence>
<evidence type="ECO:0000256" key="1">
    <source>
        <dbReference type="SAM" id="Phobius"/>
    </source>
</evidence>
<dbReference type="AlphaFoldDB" id="A0AAU9LLJ2"/>